<proteinExistence type="inferred from homology"/>
<dbReference type="RefSeq" id="XP_022815250.1">
    <property type="nucleotide sequence ID" value="XM_022959482.1"/>
</dbReference>
<evidence type="ECO:0000313" key="3">
    <source>
        <dbReference type="Proteomes" id="UP000301870"/>
    </source>
</evidence>
<dbReference type="GO" id="GO:0005737">
    <property type="term" value="C:cytoplasm"/>
    <property type="evidence" value="ECO:0007669"/>
    <property type="project" value="TreeGrafter"/>
</dbReference>
<dbReference type="GeneID" id="111348699"/>
<reference evidence="4 5" key="1">
    <citation type="submission" date="2025-04" db="UniProtKB">
        <authorList>
            <consortium name="RefSeq"/>
        </authorList>
    </citation>
    <scope>IDENTIFICATION</scope>
    <source>
        <strain evidence="4 5">Ishihara</strain>
        <tissue evidence="4 5">Whole body</tissue>
    </source>
</reference>
<dbReference type="RefSeq" id="XP_022815249.1">
    <property type="nucleotide sequence ID" value="XM_022959481.1"/>
</dbReference>
<dbReference type="Pfam" id="PF03645">
    <property type="entry name" value="Tctex-1"/>
    <property type="match status" value="1"/>
</dbReference>
<feature type="compositionally biased region" description="Low complexity" evidence="2">
    <location>
        <begin position="1"/>
        <end position="15"/>
    </location>
</feature>
<dbReference type="CDD" id="cd21455">
    <property type="entry name" value="DLC-like_DYNLT1_DYNLT3"/>
    <property type="match status" value="1"/>
</dbReference>
<protein>
    <submittedName>
        <fullName evidence="4 5">Dynein light chain Tctex-type 1-like</fullName>
    </submittedName>
</protein>
<dbReference type="OrthoDB" id="10059120at2759"/>
<dbReference type="PANTHER" id="PTHR21255">
    <property type="entry name" value="T-COMPLEX-ASSOCIATED-TESTIS-EXPRESSED 1/ DYNEIN LIGHT CHAIN"/>
    <property type="match status" value="1"/>
</dbReference>
<organism evidence="3 6">
    <name type="scientific">Spodoptera litura</name>
    <name type="common">Asian cotton leafworm</name>
    <dbReference type="NCBI Taxonomy" id="69820"/>
    <lineage>
        <taxon>Eukaryota</taxon>
        <taxon>Metazoa</taxon>
        <taxon>Ecdysozoa</taxon>
        <taxon>Arthropoda</taxon>
        <taxon>Hexapoda</taxon>
        <taxon>Insecta</taxon>
        <taxon>Pterygota</taxon>
        <taxon>Neoptera</taxon>
        <taxon>Endopterygota</taxon>
        <taxon>Lepidoptera</taxon>
        <taxon>Glossata</taxon>
        <taxon>Ditrysia</taxon>
        <taxon>Noctuoidea</taxon>
        <taxon>Noctuidae</taxon>
        <taxon>Amphipyrinae</taxon>
        <taxon>Spodoptera</taxon>
    </lineage>
</organism>
<dbReference type="GO" id="GO:0045505">
    <property type="term" value="F:dynein intermediate chain binding"/>
    <property type="evidence" value="ECO:0007669"/>
    <property type="project" value="TreeGrafter"/>
</dbReference>
<evidence type="ECO:0000313" key="5">
    <source>
        <dbReference type="RefSeq" id="XP_022815250.1"/>
    </source>
</evidence>
<dbReference type="Gene3D" id="3.30.1140.40">
    <property type="entry name" value="Tctex-1"/>
    <property type="match status" value="1"/>
</dbReference>
<evidence type="ECO:0000256" key="1">
    <source>
        <dbReference type="ARBA" id="ARBA00005361"/>
    </source>
</evidence>
<comment type="similarity">
    <text evidence="1">Belongs to the dynein light chain Tctex-type family.</text>
</comment>
<dbReference type="KEGG" id="sliu:111348699"/>
<gene>
    <name evidence="4 5 6" type="primary">LOC111348699</name>
</gene>
<dbReference type="Proteomes" id="UP000301870">
    <property type="component" value="Chromosome 8"/>
</dbReference>
<dbReference type="AlphaFoldDB" id="A0A9J7DNQ1"/>
<accession>A0A9J7DNQ1</accession>
<dbReference type="GO" id="GO:0005868">
    <property type="term" value="C:cytoplasmic dynein complex"/>
    <property type="evidence" value="ECO:0007669"/>
    <property type="project" value="TreeGrafter"/>
</dbReference>
<dbReference type="PANTHER" id="PTHR21255:SF4">
    <property type="entry name" value="DYNEIN LIGHT CHAIN TCTEX-TYPE"/>
    <property type="match status" value="1"/>
</dbReference>
<evidence type="ECO:0000313" key="6">
    <source>
        <dbReference type="RefSeq" id="XP_022815251.1"/>
    </source>
</evidence>
<dbReference type="InterPro" id="IPR038586">
    <property type="entry name" value="Tctex-1-like_sf"/>
</dbReference>
<feature type="region of interest" description="Disordered" evidence="2">
    <location>
        <begin position="1"/>
        <end position="21"/>
    </location>
</feature>
<dbReference type="RefSeq" id="XP_022815251.1">
    <property type="nucleotide sequence ID" value="XM_022959483.1"/>
</dbReference>
<evidence type="ECO:0000256" key="2">
    <source>
        <dbReference type="SAM" id="MobiDB-lite"/>
    </source>
</evidence>
<keyword evidence="3" id="KW-1185">Reference proteome</keyword>
<name>A0A9J7DNQ1_SPOLT</name>
<evidence type="ECO:0000313" key="4">
    <source>
        <dbReference type="RefSeq" id="XP_022815249.1"/>
    </source>
</evidence>
<dbReference type="InterPro" id="IPR005334">
    <property type="entry name" value="Tctex-1-like"/>
</dbReference>
<sequence length="128" mass="14264">MAAPAPAGAQAPAQQAEDDDDNVTFNVEEIQKIVRDNVELCLGGNTFSHTRSAQWISIITDKTLARLNKLNKPFKYIVRITITQKNGAGIHTAAAYYWDTATDGSCTVRWENKYMYCIVNIWGLALQL</sequence>
<dbReference type="GO" id="GO:0007018">
    <property type="term" value="P:microtubule-based movement"/>
    <property type="evidence" value="ECO:0007669"/>
    <property type="project" value="TreeGrafter"/>
</dbReference>